<feature type="repeat" description="TPR" evidence="2">
    <location>
        <begin position="68"/>
        <end position="101"/>
    </location>
</feature>
<keyword evidence="3" id="KW-0812">Transmembrane</keyword>
<dbReference type="RefSeq" id="WP_051483682.1">
    <property type="nucleotide sequence ID" value="NZ_HG917868.1"/>
</dbReference>
<feature type="domain" description="J" evidence="4">
    <location>
        <begin position="3"/>
        <end position="62"/>
    </location>
</feature>
<dbReference type="eggNOG" id="COG0484">
    <property type="taxonomic scope" value="Bacteria"/>
</dbReference>
<sequence length="339" mass="39701">MRDLYGILKVSPEAGDMEIKKAYVNMVRNYPPEKAPEEFKEIRKAYETLTNPVARKEYDAFLKHGKEIKRYNEAGMKALENQNFKKAINEFSKILAIEPKLISAKNYLGVAFLYDGQYEKALLQFQELVQLEPKNAEFQENLGEAYKNTSQYDKAEEHFLKAYEIDPLNDNRVFEIIGFYKDNKMYNRASSFLKKSIIRNKSSQFDILPYYIELVRIYVTDKNKDEIKNTMDMIERNISNDKKSRDYMSTKLGEIIYKLYDDKEYELVEIIAKRTLWLNPNDSKIKDIYNKSKNKNQANKKKAIKSSKISKVGWIPIIISSIIGLIIIFALIIFIVGYN</sequence>
<dbReference type="HOGENOM" id="CLU_818115_0_0_9"/>
<feature type="repeat" description="TPR" evidence="2">
    <location>
        <begin position="102"/>
        <end position="135"/>
    </location>
</feature>
<dbReference type="InterPro" id="IPR036869">
    <property type="entry name" value="J_dom_sf"/>
</dbReference>
<dbReference type="KEGG" id="clt:CM240_0868"/>
<dbReference type="Pfam" id="PF13432">
    <property type="entry name" value="TPR_16"/>
    <property type="match status" value="1"/>
</dbReference>
<keyword evidence="3" id="KW-0472">Membrane</keyword>
<name>W6S168_9CLOT</name>
<dbReference type="AlphaFoldDB" id="W6S168"/>
<dbReference type="PROSITE" id="PS50076">
    <property type="entry name" value="DNAJ_2"/>
    <property type="match status" value="1"/>
</dbReference>
<dbReference type="Gene3D" id="1.25.40.10">
    <property type="entry name" value="Tetratricopeptide repeat domain"/>
    <property type="match status" value="1"/>
</dbReference>
<dbReference type="InterPro" id="IPR011990">
    <property type="entry name" value="TPR-like_helical_dom_sf"/>
</dbReference>
<proteinExistence type="predicted"/>
<dbReference type="SMART" id="SM00271">
    <property type="entry name" value="DnaJ"/>
    <property type="match status" value="1"/>
</dbReference>
<dbReference type="OrthoDB" id="129696at2"/>
<keyword evidence="6" id="KW-1185">Reference proteome</keyword>
<protein>
    <recommendedName>
        <fullName evidence="4">J domain-containing protein</fullName>
    </recommendedName>
</protein>
<evidence type="ECO:0000256" key="3">
    <source>
        <dbReference type="SAM" id="Phobius"/>
    </source>
</evidence>
<dbReference type="PROSITE" id="PS00636">
    <property type="entry name" value="DNAJ_1"/>
    <property type="match status" value="1"/>
</dbReference>
<dbReference type="Pfam" id="PF00226">
    <property type="entry name" value="DnaJ"/>
    <property type="match status" value="1"/>
</dbReference>
<evidence type="ECO:0000313" key="5">
    <source>
        <dbReference type="EMBL" id="CDM68032.1"/>
    </source>
</evidence>
<dbReference type="SMART" id="SM00028">
    <property type="entry name" value="TPR"/>
    <property type="match status" value="3"/>
</dbReference>
<dbReference type="PROSITE" id="PS50005">
    <property type="entry name" value="TPR"/>
    <property type="match status" value="3"/>
</dbReference>
<evidence type="ECO:0000256" key="1">
    <source>
        <dbReference type="ARBA" id="ARBA00022705"/>
    </source>
</evidence>
<dbReference type="PANTHER" id="PTHR43096:SF10">
    <property type="entry name" value="CHAPERONE PROTEIN DNAJ A6, CHLOROPLASTIC"/>
    <property type="match status" value="1"/>
</dbReference>
<dbReference type="GO" id="GO:0005737">
    <property type="term" value="C:cytoplasm"/>
    <property type="evidence" value="ECO:0007669"/>
    <property type="project" value="TreeGrafter"/>
</dbReference>
<dbReference type="SUPFAM" id="SSF46565">
    <property type="entry name" value="Chaperone J-domain"/>
    <property type="match status" value="1"/>
</dbReference>
<feature type="transmembrane region" description="Helical" evidence="3">
    <location>
        <begin position="312"/>
        <end position="338"/>
    </location>
</feature>
<organism evidence="5 6">
    <name type="scientific">Clostridium bornimense</name>
    <dbReference type="NCBI Taxonomy" id="1216932"/>
    <lineage>
        <taxon>Bacteria</taxon>
        <taxon>Bacillati</taxon>
        <taxon>Bacillota</taxon>
        <taxon>Clostridia</taxon>
        <taxon>Eubacteriales</taxon>
        <taxon>Clostridiaceae</taxon>
        <taxon>Clostridium</taxon>
    </lineage>
</organism>
<dbReference type="InterPro" id="IPR019734">
    <property type="entry name" value="TPR_rpt"/>
</dbReference>
<dbReference type="PRINTS" id="PR00625">
    <property type="entry name" value="JDOMAIN"/>
</dbReference>
<dbReference type="EMBL" id="HG917868">
    <property type="protein sequence ID" value="CDM68032.1"/>
    <property type="molecule type" value="Genomic_DNA"/>
</dbReference>
<keyword evidence="2" id="KW-0802">TPR repeat</keyword>
<dbReference type="InterPro" id="IPR001623">
    <property type="entry name" value="DnaJ_domain"/>
</dbReference>
<evidence type="ECO:0000256" key="2">
    <source>
        <dbReference type="PROSITE-ProRule" id="PRU00339"/>
    </source>
</evidence>
<dbReference type="PATRIC" id="fig|1216932.3.peg.854"/>
<dbReference type="GO" id="GO:0051082">
    <property type="term" value="F:unfolded protein binding"/>
    <property type="evidence" value="ECO:0007669"/>
    <property type="project" value="TreeGrafter"/>
</dbReference>
<dbReference type="Gene3D" id="1.10.287.110">
    <property type="entry name" value="DnaJ domain"/>
    <property type="match status" value="1"/>
</dbReference>
<dbReference type="eggNOG" id="COG0457">
    <property type="taxonomic scope" value="Bacteria"/>
</dbReference>
<reference evidence="5 6" key="1">
    <citation type="submission" date="2013-11" db="EMBL/GenBank/DDBJ databases">
        <title>Complete genome sequence of Clostridum sp. M2/40.</title>
        <authorList>
            <person name="Wibberg D."/>
            <person name="Puehler A."/>
            <person name="Schlueter A."/>
        </authorList>
    </citation>
    <scope>NUCLEOTIDE SEQUENCE [LARGE SCALE GENOMIC DNA]</scope>
    <source>
        <strain evidence="6">M2/40</strain>
    </source>
</reference>
<keyword evidence="3" id="KW-1133">Transmembrane helix</keyword>
<dbReference type="SUPFAM" id="SSF48452">
    <property type="entry name" value="TPR-like"/>
    <property type="match status" value="1"/>
</dbReference>
<dbReference type="PANTHER" id="PTHR43096">
    <property type="entry name" value="DNAJ HOMOLOG 1, MITOCHONDRIAL-RELATED"/>
    <property type="match status" value="1"/>
</dbReference>
<evidence type="ECO:0000313" key="6">
    <source>
        <dbReference type="Proteomes" id="UP000019426"/>
    </source>
</evidence>
<keyword evidence="1" id="KW-0235">DNA replication</keyword>
<evidence type="ECO:0000259" key="4">
    <source>
        <dbReference type="PROSITE" id="PS50076"/>
    </source>
</evidence>
<dbReference type="CDD" id="cd06257">
    <property type="entry name" value="DnaJ"/>
    <property type="match status" value="1"/>
</dbReference>
<dbReference type="STRING" id="1216932.CM240_0868"/>
<feature type="repeat" description="TPR" evidence="2">
    <location>
        <begin position="136"/>
        <end position="169"/>
    </location>
</feature>
<dbReference type="Proteomes" id="UP000019426">
    <property type="component" value="Chromosome M2/40_rep1"/>
</dbReference>
<accession>W6S168</accession>
<dbReference type="GO" id="GO:0042026">
    <property type="term" value="P:protein refolding"/>
    <property type="evidence" value="ECO:0007669"/>
    <property type="project" value="TreeGrafter"/>
</dbReference>
<gene>
    <name evidence="5" type="ORF">CM240_0868</name>
</gene>
<dbReference type="GO" id="GO:0006260">
    <property type="term" value="P:DNA replication"/>
    <property type="evidence" value="ECO:0007669"/>
    <property type="project" value="UniProtKB-KW"/>
</dbReference>
<dbReference type="PROSITE" id="PS50293">
    <property type="entry name" value="TPR_REGION"/>
    <property type="match status" value="1"/>
</dbReference>
<dbReference type="InterPro" id="IPR018253">
    <property type="entry name" value="DnaJ_domain_CS"/>
</dbReference>